<sequence length="138" mass="15975">MKLFSSQRLAISCNKESTNKSIVLARNGYTDSTNIIVKFILLKGYTVIFDCFERINQLFSICYCLFGEQVCAVLIKNLFRLLAWDFCQHGFANSGCMQRYLFAFFNYNRIKVFSSPTVETVSETMFFDNKSSIETGRR</sequence>
<reference evidence="1 2" key="1">
    <citation type="submission" date="2016-10" db="EMBL/GenBank/DDBJ databases">
        <authorList>
            <person name="de Groot N.N."/>
        </authorList>
    </citation>
    <scope>NUCLEOTIDE SEQUENCE [LARGE SCALE GENOMIC DNA]</scope>
    <source>
        <strain evidence="1 2">DSM 22187</strain>
    </source>
</reference>
<name>A0A1H6VLI1_9EURY</name>
<evidence type="ECO:0000313" key="2">
    <source>
        <dbReference type="Proteomes" id="UP000198888"/>
    </source>
</evidence>
<evidence type="ECO:0000313" key="1">
    <source>
        <dbReference type="EMBL" id="SEJ05519.1"/>
    </source>
</evidence>
<proteinExistence type="predicted"/>
<dbReference type="EMBL" id="FNYR01000018">
    <property type="protein sequence ID" value="SEJ05519.1"/>
    <property type="molecule type" value="Genomic_DNA"/>
</dbReference>
<dbReference type="Proteomes" id="UP000198888">
    <property type="component" value="Unassembled WGS sequence"/>
</dbReference>
<organism evidence="1 2">
    <name type="scientific">Halohasta litchfieldiae</name>
    <dbReference type="NCBI Taxonomy" id="1073996"/>
    <lineage>
        <taxon>Archaea</taxon>
        <taxon>Methanobacteriati</taxon>
        <taxon>Methanobacteriota</taxon>
        <taxon>Stenosarchaea group</taxon>
        <taxon>Halobacteria</taxon>
        <taxon>Halobacteriales</taxon>
        <taxon>Haloferacaceae</taxon>
        <taxon>Halohasta</taxon>
    </lineage>
</organism>
<keyword evidence="2" id="KW-1185">Reference proteome</keyword>
<dbReference type="AlphaFoldDB" id="A0A1H6VLI1"/>
<gene>
    <name evidence="1" type="ORF">SAMN05444271_11839</name>
</gene>
<accession>A0A1H6VLI1</accession>
<protein>
    <submittedName>
        <fullName evidence="1">Uncharacterized protein</fullName>
    </submittedName>
</protein>